<dbReference type="RefSeq" id="WP_336545502.1">
    <property type="nucleotide sequence ID" value="NZ_JBBBDM010000005.1"/>
</dbReference>
<dbReference type="EMBL" id="JBBBDM010000005">
    <property type="protein sequence ID" value="MEI5687894.1"/>
    <property type="molecule type" value="Genomic_DNA"/>
</dbReference>
<name>A0ABU8H4L6_9SPHN</name>
<dbReference type="Gene3D" id="3.90.550.10">
    <property type="entry name" value="Spore Coat Polysaccharide Biosynthesis Protein SpsA, Chain A"/>
    <property type="match status" value="1"/>
</dbReference>
<dbReference type="InterPro" id="IPR029044">
    <property type="entry name" value="Nucleotide-diphossugar_trans"/>
</dbReference>
<sequence>MSSLIFTICARNYVGLAEVLGKSVAKHGANIDFRIYVADEIGSDMAANDAIISAPAALEPFIDAVEFANMAFMYNITEFCTALKAACFMHAFADGYDKCVYMDPDTFLTADVEHILRELDSSAILITPHLCVPSETEGPRADRGILATGVYNLGFLGLRSDPETTQFLVWWHARLQRQAFNDHYNALYTDQRWIDFVPALFSSGAVKVWRHLGCNVAPWNYHERKIVARDGTFCVTPRASATDDENAVPLVFLHFSGFDFKKIIDGEFSQLNLSDVEDHPDLRPVYAAYAEAISERANEMARYLSIPYGFERFADDTQILPSHRRLFRVWLERHGFAADPFGVGVGSFYAALVTRGLLGKSPGADLAMDKATTRSVANADRLLERAHTGLRLLFRMVGRSRFFFFVRSLNRLAHIEQHYDTFRLDQANIVSINAKSNVV</sequence>
<reference evidence="1 2" key="1">
    <citation type="journal article" date="2013" name="Int. J. Syst. Evol. Microbiol.">
        <title>Sphingomonas kyungheensis sp. nov., a bacterium with ginsenoside-converting activity isolated from soil of a ginseng field.</title>
        <authorList>
            <person name="Son H.M."/>
            <person name="Yang J.E."/>
            <person name="Park Y."/>
            <person name="Han C.K."/>
            <person name="Kim S.G."/>
            <person name="Kook M."/>
            <person name="Yi T.H."/>
        </authorList>
    </citation>
    <scope>NUCLEOTIDE SEQUENCE [LARGE SCALE GENOMIC DNA]</scope>
    <source>
        <strain evidence="1 2">LMG 26582</strain>
    </source>
</reference>
<dbReference type="SUPFAM" id="SSF53448">
    <property type="entry name" value="Nucleotide-diphospho-sugar transferases"/>
    <property type="match status" value="1"/>
</dbReference>
<protein>
    <recommendedName>
        <fullName evidence="3">Glycosyl transferase</fullName>
    </recommendedName>
</protein>
<evidence type="ECO:0000313" key="1">
    <source>
        <dbReference type="EMBL" id="MEI5687894.1"/>
    </source>
</evidence>
<accession>A0ABU8H4L6</accession>
<dbReference type="Proteomes" id="UP001367771">
    <property type="component" value="Unassembled WGS sequence"/>
</dbReference>
<evidence type="ECO:0008006" key="3">
    <source>
        <dbReference type="Google" id="ProtNLM"/>
    </source>
</evidence>
<gene>
    <name evidence="1" type="ORF">V8201_12460</name>
</gene>
<evidence type="ECO:0000313" key="2">
    <source>
        <dbReference type="Proteomes" id="UP001367771"/>
    </source>
</evidence>
<comment type="caution">
    <text evidence="1">The sequence shown here is derived from an EMBL/GenBank/DDBJ whole genome shotgun (WGS) entry which is preliminary data.</text>
</comment>
<keyword evidence="2" id="KW-1185">Reference proteome</keyword>
<organism evidence="1 2">
    <name type="scientific">Sphingomonas kyungheensis</name>
    <dbReference type="NCBI Taxonomy" id="1069987"/>
    <lineage>
        <taxon>Bacteria</taxon>
        <taxon>Pseudomonadati</taxon>
        <taxon>Pseudomonadota</taxon>
        <taxon>Alphaproteobacteria</taxon>
        <taxon>Sphingomonadales</taxon>
        <taxon>Sphingomonadaceae</taxon>
        <taxon>Sphingomonas</taxon>
    </lineage>
</organism>
<proteinExistence type="predicted"/>